<dbReference type="STRING" id="1219043.SCH01S_16_01200"/>
<accession>A0A0E9MMF6</accession>
<gene>
    <name evidence="1" type="ORF">SCH01S_16_01200</name>
</gene>
<dbReference type="InterPro" id="IPR043749">
    <property type="entry name" value="DUF5694"/>
</dbReference>
<dbReference type="AlphaFoldDB" id="A0A0E9MMF6"/>
<dbReference type="Proteomes" id="UP000033202">
    <property type="component" value="Unassembled WGS sequence"/>
</dbReference>
<proteinExistence type="predicted"/>
<evidence type="ECO:0000313" key="2">
    <source>
        <dbReference type="Proteomes" id="UP000033202"/>
    </source>
</evidence>
<dbReference type="EMBL" id="BBWU01000016">
    <property type="protein sequence ID" value="GAO38601.1"/>
    <property type="molecule type" value="Genomic_DNA"/>
</dbReference>
<keyword evidence="2" id="KW-1185">Reference proteome</keyword>
<organism evidence="1 2">
    <name type="scientific">Sphingomonas changbaiensis NBRC 104936</name>
    <dbReference type="NCBI Taxonomy" id="1219043"/>
    <lineage>
        <taxon>Bacteria</taxon>
        <taxon>Pseudomonadati</taxon>
        <taxon>Pseudomonadota</taxon>
        <taxon>Alphaproteobacteria</taxon>
        <taxon>Sphingomonadales</taxon>
        <taxon>Sphingomonadaceae</taxon>
        <taxon>Sphingomonas</taxon>
    </lineage>
</organism>
<comment type="caution">
    <text evidence="1">The sequence shown here is derived from an EMBL/GenBank/DDBJ whole genome shotgun (WGS) entry which is preliminary data.</text>
</comment>
<dbReference type="Pfam" id="PF18950">
    <property type="entry name" value="DUF5694"/>
    <property type="match status" value="1"/>
</dbReference>
<evidence type="ECO:0000313" key="1">
    <source>
        <dbReference type="EMBL" id="GAO38601.1"/>
    </source>
</evidence>
<sequence length="236" mass="25811">MIVGTYHMSNPGRDLHNMKADDVLAPKRQAELAAIAASLARFRPTKIAVEWDAPVVAERYPKYLAGTLEPSHNEVVQLGFRLAKAAGSVPVFGIDVEGEFPYEPVKAYAAAHGMTPSLDAHGADVDRAIAERERVLADKGIAATLRSMNDPARIKADQDFYRSMLRIGGGAEQPGADLLTAWYRRNFLICANLIQLSRPGDRIVVFYGAGHAFLLRQCVSETPGMILVEANAWLPR</sequence>
<reference evidence="1 2" key="1">
    <citation type="submission" date="2015-04" db="EMBL/GenBank/DDBJ databases">
        <title>Whole genome shotgun sequence of Sphingomonas changbaiensis NBRC 104936.</title>
        <authorList>
            <person name="Katano-Makiyama Y."/>
            <person name="Hosoyama A."/>
            <person name="Hashimoto M."/>
            <person name="Noguchi M."/>
            <person name="Tsuchikane K."/>
            <person name="Ohji S."/>
            <person name="Yamazoe A."/>
            <person name="Ichikawa N."/>
            <person name="Kimura A."/>
            <person name="Fujita N."/>
        </authorList>
    </citation>
    <scope>NUCLEOTIDE SEQUENCE [LARGE SCALE GENOMIC DNA]</scope>
    <source>
        <strain evidence="1 2">NBRC 104936</strain>
    </source>
</reference>
<name>A0A0E9MMF6_9SPHN</name>
<protein>
    <recommendedName>
        <fullName evidence="3">Haem-binding uptake Tiki superfamily ChaN domain-containing protein</fullName>
    </recommendedName>
</protein>
<evidence type="ECO:0008006" key="3">
    <source>
        <dbReference type="Google" id="ProtNLM"/>
    </source>
</evidence>